<dbReference type="GO" id="GO:0006351">
    <property type="term" value="P:DNA-templated transcription"/>
    <property type="evidence" value="ECO:0007669"/>
    <property type="project" value="InterPro"/>
</dbReference>
<dbReference type="PROSITE" id="PS00489">
    <property type="entry name" value="RNA_POL_PHAGE_2"/>
    <property type="match status" value="1"/>
</dbReference>
<dbReference type="GO" id="GO:0003899">
    <property type="term" value="F:DNA-directed RNA polymerase activity"/>
    <property type="evidence" value="ECO:0007669"/>
    <property type="project" value="UniProtKB-EC"/>
</dbReference>
<evidence type="ECO:0000256" key="5">
    <source>
        <dbReference type="ARBA" id="ARBA00022695"/>
    </source>
</evidence>
<dbReference type="GO" id="GO:0000428">
    <property type="term" value="C:DNA-directed RNA polymerase complex"/>
    <property type="evidence" value="ECO:0007669"/>
    <property type="project" value="UniProtKB-KW"/>
</dbReference>
<dbReference type="SUPFAM" id="SSF56672">
    <property type="entry name" value="DNA/RNA polymerases"/>
    <property type="match status" value="1"/>
</dbReference>
<sequence>MTPQETLASLYGEDLALAQELIESESYQIGAQRFNMAMEAKAARSEGADTRIARPLIADLIAPVVEGLEAFLEKAYSGVAGRRHSAAKFLRTINAERAAFIALRVVLNTVTATPPAQATTGKVDNRIVLVAVNMNIGAALEDEARFGRIRDENAKRFNRVIMPNIAKRSGDHFRRAYGRAVEASMVQDRELDPWEHWTNLEKETVGLKLLEIIMATTGLVQLESINPGNPRLHRQIVVLSEIHAAWLNERTAAQAGMVPAQAPMVVPPKPWTSPTSGGYWFNEDKSPLQLVRGSRKRNKRYAEMDLTNVLKSLNTIQDTAWEVNERVLEVAKAVLLMKNPPVKKMPARDPLELPEKLTQEEADDEDRLKAWKKLAATGYRKEKARASRRYKLEGTIQQAEKFSKFERIWFPYSLDFRGRIYAASTSFSPQGSDIDKALLKFADAPEIGTDGVYWLKMHGGNVAGMDKKPLEERVKWVEDNEALIMDIARNPLDNTWWATHADSPFCFLAFCFEYAQWRIQGPTYRCGLAIAFDGSCSGIQHFSAMLQDEVGGQAVNLIPSDKPSDIYRLVADKVNLVIDKHLKDGTSDVMGTITDPDTGEITDKLKRGTKTLAATWRAWGVTRDETKRSVMTLPYGSKKFGFADQLLEDVIQPAIDEHGEDVFPGKAECARYLAGLIWDALGTTVVAAVEAMVWLQKVAGVLTKAEMPCHWITPVGFPVWQAYRLSSDHRIDTVICGSIRVRIMVAANESQEGPKGLDPHKQASGISPNFVHSMDASHLMLTVLEASRQGVHSFACIHDSFGTAPGWAGKLFTAVRECMVTTYTERDVIQDFYNVFQAALTEDQLAALPDFPKKGTLDLTQIRNSSYCFA</sequence>
<name>A0A2Z2UBW2_9CAUD</name>
<evidence type="ECO:0000256" key="6">
    <source>
        <dbReference type="ARBA" id="ARBA00023163"/>
    </source>
</evidence>
<keyword evidence="6" id="KW-0804">Transcription</keyword>
<dbReference type="Proteomes" id="UP000258840">
    <property type="component" value="Segment"/>
</dbReference>
<feature type="domain" description="DNA-directed RNA polymerase N-terminal" evidence="9">
    <location>
        <begin position="17"/>
        <end position="318"/>
    </location>
</feature>
<evidence type="ECO:0000313" key="11">
    <source>
        <dbReference type="Proteomes" id="UP000258840"/>
    </source>
</evidence>
<dbReference type="InterPro" id="IPR037159">
    <property type="entry name" value="RNA_POL_N_sf"/>
</dbReference>
<protein>
    <recommendedName>
        <fullName evidence="2">DNA-directed RNA polymerase</fullName>
        <ecNumber evidence="2">2.7.7.6</ecNumber>
    </recommendedName>
</protein>
<comment type="catalytic activity">
    <reaction evidence="8">
        <text>RNA(n) + a ribonucleoside 5'-triphosphate = RNA(n+1) + diphosphate</text>
        <dbReference type="Rhea" id="RHEA:21248"/>
        <dbReference type="Rhea" id="RHEA-COMP:14527"/>
        <dbReference type="Rhea" id="RHEA-COMP:17342"/>
        <dbReference type="ChEBI" id="CHEBI:33019"/>
        <dbReference type="ChEBI" id="CHEBI:61557"/>
        <dbReference type="ChEBI" id="CHEBI:140395"/>
        <dbReference type="EC" id="2.7.7.6"/>
    </reaction>
</comment>
<keyword evidence="5" id="KW-0548">Nucleotidyltransferase</keyword>
<evidence type="ECO:0000256" key="2">
    <source>
        <dbReference type="ARBA" id="ARBA00012418"/>
    </source>
</evidence>
<dbReference type="PANTHER" id="PTHR10102">
    <property type="entry name" value="DNA-DIRECTED RNA POLYMERASE, MITOCHONDRIAL"/>
    <property type="match status" value="1"/>
</dbReference>
<dbReference type="EC" id="2.7.7.6" evidence="2"/>
<dbReference type="Pfam" id="PF14700">
    <property type="entry name" value="RPOL_N"/>
    <property type="match status" value="1"/>
</dbReference>
<comment type="similarity">
    <text evidence="1">Belongs to the phage and mitochondrial RNA polymerase family.</text>
</comment>
<evidence type="ECO:0000256" key="8">
    <source>
        <dbReference type="ARBA" id="ARBA00048552"/>
    </source>
</evidence>
<keyword evidence="7" id="KW-1195">Viral transcription</keyword>
<evidence type="ECO:0000259" key="9">
    <source>
        <dbReference type="SMART" id="SM01311"/>
    </source>
</evidence>
<dbReference type="InterPro" id="IPR029262">
    <property type="entry name" value="RPOL_N"/>
</dbReference>
<dbReference type="InterPro" id="IPR043502">
    <property type="entry name" value="DNA/RNA_pol_sf"/>
</dbReference>
<dbReference type="Gene3D" id="1.10.287.260">
    <property type="match status" value="1"/>
</dbReference>
<dbReference type="InterPro" id="IPR046950">
    <property type="entry name" value="DNA-dir_Rpol_C_phage-type"/>
</dbReference>
<evidence type="ECO:0000256" key="4">
    <source>
        <dbReference type="ARBA" id="ARBA00022679"/>
    </source>
</evidence>
<dbReference type="Gene3D" id="1.10.150.20">
    <property type="entry name" value="5' to 3' exonuclease, C-terminal subdomain"/>
    <property type="match status" value="1"/>
</dbReference>
<reference evidence="10 11" key="1">
    <citation type="journal article" date="2018" name="Arch. Virol.">
        <title>Genomic characterization of the novel Ralstonia phage RPSC1.</title>
        <authorList>
            <person name="Liao M."/>
        </authorList>
    </citation>
    <scope>NUCLEOTIDE SEQUENCE [LARGE SCALE GENOMIC DNA]</scope>
</reference>
<evidence type="ECO:0000313" key="10">
    <source>
        <dbReference type="EMBL" id="ATN92952.1"/>
    </source>
</evidence>
<dbReference type="Pfam" id="PF00940">
    <property type="entry name" value="RNA_pol"/>
    <property type="match status" value="1"/>
</dbReference>
<dbReference type="SMART" id="SM01311">
    <property type="entry name" value="RPOL_N"/>
    <property type="match status" value="1"/>
</dbReference>
<dbReference type="Gene3D" id="1.10.287.280">
    <property type="match status" value="1"/>
</dbReference>
<evidence type="ECO:0000256" key="7">
    <source>
        <dbReference type="ARBA" id="ARBA00023314"/>
    </source>
</evidence>
<dbReference type="GO" id="GO:0019083">
    <property type="term" value="P:viral transcription"/>
    <property type="evidence" value="ECO:0007669"/>
    <property type="project" value="UniProtKB-KW"/>
</dbReference>
<dbReference type="InterPro" id="IPR024075">
    <property type="entry name" value="DNA-dir_RNA_pol_helix_hairp_sf"/>
</dbReference>
<evidence type="ECO:0000256" key="3">
    <source>
        <dbReference type="ARBA" id="ARBA00022478"/>
    </source>
</evidence>
<dbReference type="Gene3D" id="1.10.1320.10">
    <property type="entry name" value="DNA-directed RNA polymerase, N-terminal domain"/>
    <property type="match status" value="1"/>
</dbReference>
<keyword evidence="3" id="KW-0240">DNA-directed RNA polymerase</keyword>
<dbReference type="EMBL" id="MF893341">
    <property type="protein sequence ID" value="ATN92952.1"/>
    <property type="molecule type" value="Genomic_DNA"/>
</dbReference>
<organism evidence="10 11">
    <name type="scientific">Ralstonia phage RPSC1</name>
    <dbReference type="NCBI Taxonomy" id="2041351"/>
    <lineage>
        <taxon>Viruses</taxon>
        <taxon>Duplodnaviria</taxon>
        <taxon>Heunggongvirae</taxon>
        <taxon>Uroviricota</taxon>
        <taxon>Caudoviricetes</taxon>
        <taxon>Autographivirales</taxon>
        <taxon>Autotranscriptaviridae</taxon>
        <taxon>Stompelvirus</taxon>
        <taxon>Stompelvirus RPSC1</taxon>
    </lineage>
</organism>
<accession>A0A2Z2UBW2</accession>
<dbReference type="GO" id="GO:0003677">
    <property type="term" value="F:DNA binding"/>
    <property type="evidence" value="ECO:0007669"/>
    <property type="project" value="InterPro"/>
</dbReference>
<dbReference type="PANTHER" id="PTHR10102:SF0">
    <property type="entry name" value="DNA-DIRECTED RNA POLYMERASE, MITOCHONDRIAL"/>
    <property type="match status" value="1"/>
</dbReference>
<proteinExistence type="inferred from homology"/>
<keyword evidence="4" id="KW-0808">Transferase</keyword>
<keyword evidence="11" id="KW-1185">Reference proteome</keyword>
<dbReference type="InterPro" id="IPR002092">
    <property type="entry name" value="DNA-dir_Rpol_phage-type"/>
</dbReference>
<gene>
    <name evidence="10" type="ORF">RPSC1_21</name>
</gene>
<evidence type="ECO:0000256" key="1">
    <source>
        <dbReference type="ARBA" id="ARBA00009493"/>
    </source>
</evidence>